<evidence type="ECO:0000313" key="4">
    <source>
        <dbReference type="EMBL" id="KDN86759.1"/>
    </source>
</evidence>
<evidence type="ECO:0000313" key="5">
    <source>
        <dbReference type="Proteomes" id="UP000027178"/>
    </source>
</evidence>
<feature type="chain" id="PRO_5039419278" evidence="2">
    <location>
        <begin position="23"/>
        <end position="296"/>
    </location>
</feature>
<dbReference type="GO" id="GO:0005975">
    <property type="term" value="P:carbohydrate metabolic process"/>
    <property type="evidence" value="ECO:0007669"/>
    <property type="project" value="InterPro"/>
</dbReference>
<dbReference type="InterPro" id="IPR011330">
    <property type="entry name" value="Glyco_hydro/deAcase_b/a-brl"/>
</dbReference>
<dbReference type="Gene3D" id="3.20.20.370">
    <property type="entry name" value="Glycoside hydrolase/deacetylase"/>
    <property type="match status" value="1"/>
</dbReference>
<dbReference type="PROSITE" id="PS51677">
    <property type="entry name" value="NODB"/>
    <property type="match status" value="1"/>
</dbReference>
<name>A0A066Z3F2_9ACTN</name>
<dbReference type="PANTHER" id="PTHR10587">
    <property type="entry name" value="GLYCOSYL TRANSFERASE-RELATED"/>
    <property type="match status" value="1"/>
</dbReference>
<feature type="compositionally biased region" description="Low complexity" evidence="1">
    <location>
        <begin position="67"/>
        <end position="81"/>
    </location>
</feature>
<gene>
    <name evidence="4" type="ORF">KCH_14930</name>
</gene>
<dbReference type="Pfam" id="PF01522">
    <property type="entry name" value="Polysacc_deac_1"/>
    <property type="match status" value="1"/>
</dbReference>
<accession>A0A066Z3F2</accession>
<keyword evidence="2" id="KW-0732">Signal</keyword>
<evidence type="ECO:0000259" key="3">
    <source>
        <dbReference type="PROSITE" id="PS51677"/>
    </source>
</evidence>
<evidence type="ECO:0000256" key="2">
    <source>
        <dbReference type="SAM" id="SignalP"/>
    </source>
</evidence>
<organism evidence="4 5">
    <name type="scientific">Kitasatospora cheerisanensis KCTC 2395</name>
    <dbReference type="NCBI Taxonomy" id="1348663"/>
    <lineage>
        <taxon>Bacteria</taxon>
        <taxon>Bacillati</taxon>
        <taxon>Actinomycetota</taxon>
        <taxon>Actinomycetes</taxon>
        <taxon>Kitasatosporales</taxon>
        <taxon>Streptomycetaceae</taxon>
        <taxon>Kitasatospora</taxon>
    </lineage>
</organism>
<dbReference type="InterPro" id="IPR006311">
    <property type="entry name" value="TAT_signal"/>
</dbReference>
<feature type="signal peptide" evidence="2">
    <location>
        <begin position="1"/>
        <end position="22"/>
    </location>
</feature>
<reference evidence="4 5" key="1">
    <citation type="submission" date="2014-05" db="EMBL/GenBank/DDBJ databases">
        <title>Draft Genome Sequence of Kitasatospora cheerisanensis KCTC 2395.</title>
        <authorList>
            <person name="Nam D.H."/>
        </authorList>
    </citation>
    <scope>NUCLEOTIDE SEQUENCE [LARGE SCALE GENOMIC DNA]</scope>
    <source>
        <strain evidence="4 5">KCTC 2395</strain>
    </source>
</reference>
<dbReference type="GO" id="GO:0016810">
    <property type="term" value="F:hydrolase activity, acting on carbon-nitrogen (but not peptide) bonds"/>
    <property type="evidence" value="ECO:0007669"/>
    <property type="project" value="InterPro"/>
</dbReference>
<dbReference type="HOGENOM" id="CLU_021264_5_0_11"/>
<dbReference type="OrthoDB" id="9763050at2"/>
<dbReference type="PATRIC" id="fig|1348663.4.peg.1433"/>
<dbReference type="PROSITE" id="PS51318">
    <property type="entry name" value="TAT"/>
    <property type="match status" value="1"/>
</dbReference>
<keyword evidence="5" id="KW-1185">Reference proteome</keyword>
<proteinExistence type="predicted"/>
<sequence>MRVDRRSLLRSSARLAAITATAGLTATCSGATDGRGRSATAVAARPQPSHLAEGAEGTDPGTDPALPSSGSTAAPSGAATAEGVAPSPMVLPPVAPDTPLEVVTGPHTRPQLALTFHGQGDPAIATALLTAAEQRGARLTVMVVGSWLDEQPQMARRILDGGHELGNHTQNHLDISSLPADRARDEIAQCAQRLERLTGSIGRWFRPSAAQYATRMVKEQAQQVGYQHVLSFDIDPRDYTDPGPDVVAKRVLKAAAAGSVVALHMGHPGTVTALPAILDGLAAKGLHAVTASELCA</sequence>
<dbReference type="RefSeq" id="WP_084223333.1">
    <property type="nucleotide sequence ID" value="NZ_KK853997.1"/>
</dbReference>
<protein>
    <submittedName>
        <fullName evidence="4">Polysaccharide deacetylase</fullName>
    </submittedName>
</protein>
<dbReference type="AlphaFoldDB" id="A0A066Z3F2"/>
<feature type="region of interest" description="Disordered" evidence="1">
    <location>
        <begin position="30"/>
        <end position="93"/>
    </location>
</feature>
<dbReference type="CDD" id="cd10917">
    <property type="entry name" value="CE4_NodB_like_6s_7s"/>
    <property type="match status" value="1"/>
</dbReference>
<dbReference type="SUPFAM" id="SSF88713">
    <property type="entry name" value="Glycoside hydrolase/deacetylase"/>
    <property type="match status" value="1"/>
</dbReference>
<dbReference type="InterPro" id="IPR002509">
    <property type="entry name" value="NODB_dom"/>
</dbReference>
<feature type="domain" description="NodB homology" evidence="3">
    <location>
        <begin position="110"/>
        <end position="289"/>
    </location>
</feature>
<comment type="caution">
    <text evidence="4">The sequence shown here is derived from an EMBL/GenBank/DDBJ whole genome shotgun (WGS) entry which is preliminary data.</text>
</comment>
<dbReference type="EMBL" id="JNBY01000054">
    <property type="protein sequence ID" value="KDN86759.1"/>
    <property type="molecule type" value="Genomic_DNA"/>
</dbReference>
<dbReference type="InterPro" id="IPR050248">
    <property type="entry name" value="Polysacc_deacetylase_ArnD"/>
</dbReference>
<dbReference type="eggNOG" id="COG0726">
    <property type="taxonomic scope" value="Bacteria"/>
</dbReference>
<evidence type="ECO:0000256" key="1">
    <source>
        <dbReference type="SAM" id="MobiDB-lite"/>
    </source>
</evidence>
<dbReference type="Proteomes" id="UP000027178">
    <property type="component" value="Unassembled WGS sequence"/>
</dbReference>